<feature type="transmembrane region" description="Helical" evidence="1">
    <location>
        <begin position="56"/>
        <end position="75"/>
    </location>
</feature>
<keyword evidence="1" id="KW-0472">Membrane</keyword>
<proteinExistence type="predicted"/>
<reference evidence="2" key="1">
    <citation type="journal article" date="2014" name="Genome Biol. Evol.">
        <title>Pangenome evidence for extensive interdomain horizontal transfer affecting lineage core and shell genes in uncultured planktonic thaumarchaeota and euryarchaeota.</title>
        <authorList>
            <person name="Deschamps P."/>
            <person name="Zivanovic Y."/>
            <person name="Moreira D."/>
            <person name="Rodriguez-Valera F."/>
            <person name="Lopez-Garcia P."/>
        </authorList>
    </citation>
    <scope>NUCLEOTIDE SEQUENCE</scope>
</reference>
<name>A0A075HAD6_9ARCH</name>
<feature type="transmembrane region" description="Helical" evidence="1">
    <location>
        <begin position="81"/>
        <end position="106"/>
    </location>
</feature>
<sequence length="118" mass="13869">MKQCQFCGSSFGERKCYFCEQICCTSCMTDDHSRCKQCFIQKRKLRFSQILKKNKILLGFIGFLWFYTVYPGPFIPGFDPMFYWISLVAAILIMIPICLMLFFWSLNPPAVDIKKTKD</sequence>
<evidence type="ECO:0000313" key="2">
    <source>
        <dbReference type="EMBL" id="AIF13481.1"/>
    </source>
</evidence>
<keyword evidence="1" id="KW-1133">Transmembrane helix</keyword>
<accession>A0A075HAD6</accession>
<dbReference type="EMBL" id="KF900974">
    <property type="protein sequence ID" value="AIF13481.1"/>
    <property type="molecule type" value="Genomic_DNA"/>
</dbReference>
<evidence type="ECO:0000256" key="1">
    <source>
        <dbReference type="SAM" id="Phobius"/>
    </source>
</evidence>
<dbReference type="AlphaFoldDB" id="A0A075HAD6"/>
<organism evidence="2">
    <name type="scientific">uncultured marine thaumarchaeote KM3_62_E02</name>
    <dbReference type="NCBI Taxonomy" id="1456216"/>
    <lineage>
        <taxon>Archaea</taxon>
        <taxon>Nitrososphaerota</taxon>
        <taxon>environmental samples</taxon>
    </lineage>
</organism>
<keyword evidence="1" id="KW-0812">Transmembrane</keyword>
<protein>
    <submittedName>
        <fullName evidence="2">Uncharacterized protein</fullName>
    </submittedName>
</protein>